<dbReference type="EMBL" id="JACMSC010000006">
    <property type="protein sequence ID" value="KAG6518057.1"/>
    <property type="molecule type" value="Genomic_DNA"/>
</dbReference>
<comment type="function">
    <text evidence="5">Probable ppGpp (guanosine 3'-diphosphate 5'-diphosphate) synthetase that may be involved in a rapid plant ppGpp-mediated response to pathogens and other stresses.</text>
</comment>
<gene>
    <name evidence="9" type="ORF">ZIOFF_021458</name>
</gene>
<dbReference type="PROSITE" id="PS51831">
    <property type="entry name" value="HD"/>
    <property type="match status" value="1"/>
</dbReference>
<dbReference type="CDD" id="cd00165">
    <property type="entry name" value="S4"/>
    <property type="match status" value="1"/>
</dbReference>
<evidence type="ECO:0000256" key="4">
    <source>
        <dbReference type="ARBA" id="ARBA00023134"/>
    </source>
</evidence>
<comment type="similarity">
    <text evidence="1">Belongs to the RelA/SpoT family.</text>
</comment>
<dbReference type="OrthoDB" id="430679at2759"/>
<dbReference type="InterPro" id="IPR006674">
    <property type="entry name" value="HD_domain"/>
</dbReference>
<evidence type="ECO:0000256" key="7">
    <source>
        <dbReference type="SAM" id="MobiDB-lite"/>
    </source>
</evidence>
<dbReference type="Pfam" id="PF04607">
    <property type="entry name" value="RelA_SpoT"/>
    <property type="match status" value="1"/>
</dbReference>
<dbReference type="CDD" id="cd05399">
    <property type="entry name" value="NT_Rel-Spo_like"/>
    <property type="match status" value="1"/>
</dbReference>
<reference evidence="9 10" key="1">
    <citation type="submission" date="2020-08" db="EMBL/GenBank/DDBJ databases">
        <title>Plant Genome Project.</title>
        <authorList>
            <person name="Zhang R.-G."/>
        </authorList>
    </citation>
    <scope>NUCLEOTIDE SEQUENCE [LARGE SCALE GENOMIC DNA]</scope>
    <source>
        <tissue evidence="9">Rhizome</tissue>
    </source>
</reference>
<feature type="region of interest" description="Disordered" evidence="7">
    <location>
        <begin position="110"/>
        <end position="144"/>
    </location>
</feature>
<feature type="domain" description="HD" evidence="8">
    <location>
        <begin position="236"/>
        <end position="340"/>
    </location>
</feature>
<keyword evidence="3" id="KW-0346">Stress response</keyword>
<evidence type="ECO:0000256" key="1">
    <source>
        <dbReference type="ARBA" id="ARBA00007476"/>
    </source>
</evidence>
<evidence type="ECO:0000313" key="10">
    <source>
        <dbReference type="Proteomes" id="UP000734854"/>
    </source>
</evidence>
<keyword evidence="6" id="KW-0694">RNA-binding</keyword>
<dbReference type="GO" id="GO:0005525">
    <property type="term" value="F:GTP binding"/>
    <property type="evidence" value="ECO:0007669"/>
    <property type="project" value="UniProtKB-KW"/>
</dbReference>
<evidence type="ECO:0000256" key="6">
    <source>
        <dbReference type="PROSITE-ProRule" id="PRU00182"/>
    </source>
</evidence>
<evidence type="ECO:0000256" key="2">
    <source>
        <dbReference type="ARBA" id="ARBA00013251"/>
    </source>
</evidence>
<dbReference type="PANTHER" id="PTHR21262:SF0">
    <property type="entry name" value="GTP DIPHOSPHOKINASE RSH3, CHLOROPLASTIC-RELATED"/>
    <property type="match status" value="1"/>
</dbReference>
<keyword evidence="10" id="KW-1185">Reference proteome</keyword>
<dbReference type="InterPro" id="IPR003607">
    <property type="entry name" value="HD/PDEase_dom"/>
</dbReference>
<comment type="caution">
    <text evidence="9">The sequence shown here is derived from an EMBL/GenBank/DDBJ whole genome shotgun (WGS) entry which is preliminary data.</text>
</comment>
<keyword evidence="4" id="KW-0547">Nucleotide-binding</keyword>
<dbReference type="AlphaFoldDB" id="A0A8J5LGH0"/>
<dbReference type="SMART" id="SM00471">
    <property type="entry name" value="HDc"/>
    <property type="match status" value="1"/>
</dbReference>
<feature type="compositionally biased region" description="Basic and acidic residues" evidence="7">
    <location>
        <begin position="128"/>
        <end position="144"/>
    </location>
</feature>
<evidence type="ECO:0000256" key="5">
    <source>
        <dbReference type="ARBA" id="ARBA00056217"/>
    </source>
</evidence>
<dbReference type="GO" id="GO:0008728">
    <property type="term" value="F:GTP diphosphokinase activity"/>
    <property type="evidence" value="ECO:0007669"/>
    <property type="project" value="UniProtKB-EC"/>
</dbReference>
<dbReference type="InterPro" id="IPR007685">
    <property type="entry name" value="RelA_SpoT"/>
</dbReference>
<dbReference type="CDD" id="cd00077">
    <property type="entry name" value="HDc"/>
    <property type="match status" value="1"/>
</dbReference>
<dbReference type="FunFam" id="1.10.3210.10:FF:000001">
    <property type="entry name" value="GTP pyrophosphokinase RelA"/>
    <property type="match status" value="1"/>
</dbReference>
<dbReference type="PROSITE" id="PS50889">
    <property type="entry name" value="S4"/>
    <property type="match status" value="1"/>
</dbReference>
<dbReference type="FunFam" id="3.30.460.10:FF:000001">
    <property type="entry name" value="GTP pyrophosphokinase RelA"/>
    <property type="match status" value="1"/>
</dbReference>
<organism evidence="9 10">
    <name type="scientific">Zingiber officinale</name>
    <name type="common">Ginger</name>
    <name type="synonym">Amomum zingiber</name>
    <dbReference type="NCBI Taxonomy" id="94328"/>
    <lineage>
        <taxon>Eukaryota</taxon>
        <taxon>Viridiplantae</taxon>
        <taxon>Streptophyta</taxon>
        <taxon>Embryophyta</taxon>
        <taxon>Tracheophyta</taxon>
        <taxon>Spermatophyta</taxon>
        <taxon>Magnoliopsida</taxon>
        <taxon>Liliopsida</taxon>
        <taxon>Zingiberales</taxon>
        <taxon>Zingiberaceae</taxon>
        <taxon>Zingiber</taxon>
    </lineage>
</organism>
<dbReference type="GO" id="GO:0015969">
    <property type="term" value="P:guanosine tetraphosphate metabolic process"/>
    <property type="evidence" value="ECO:0007669"/>
    <property type="project" value="InterPro"/>
</dbReference>
<dbReference type="SMART" id="SM00954">
    <property type="entry name" value="RelA_SpoT"/>
    <property type="match status" value="1"/>
</dbReference>
<dbReference type="EC" id="2.7.6.5" evidence="2"/>
<feature type="compositionally biased region" description="Low complexity" evidence="7">
    <location>
        <begin position="110"/>
        <end position="124"/>
    </location>
</feature>
<evidence type="ECO:0000256" key="3">
    <source>
        <dbReference type="ARBA" id="ARBA00023016"/>
    </source>
</evidence>
<dbReference type="Proteomes" id="UP000734854">
    <property type="component" value="Unassembled WGS sequence"/>
</dbReference>
<dbReference type="Pfam" id="PF13328">
    <property type="entry name" value="HD_4"/>
    <property type="match status" value="1"/>
</dbReference>
<name>A0A8J5LGH0_ZINOF</name>
<evidence type="ECO:0000259" key="8">
    <source>
        <dbReference type="PROSITE" id="PS51831"/>
    </source>
</evidence>
<accession>A0A8J5LGH0</accession>
<protein>
    <recommendedName>
        <fullName evidence="2">GTP diphosphokinase</fullName>
        <ecNumber evidence="2">2.7.6.5</ecNumber>
    </recommendedName>
</protein>
<sequence length="707" mass="77696">MSVPAIALTVCSTAHNSCQIAASADFDLNPRAGSVAPSSSAAAAAAAAAAGSHKPIVGGLSRIFSASAGSHAADLGSFRHDRSDELGSSYTYSPSPFKCREPSPVTVFRGPASCSGSGSSKSPPFVRTPREWMGGDRRTGKDRPFKGFTRNAISSCLDYASPDFISSSGNTVDVEELAFGLDTSVIDSPNYDPYAMELLAGAQSRHKIFCEEIIIKAFYEAERAHRGQMRASGDPYLQHCVETAVLLAKIGANTTVVAAGLLHDTLDDSFVDYDHIFHTFGAGIADLVEGVSKLSHLSKLARDSNTASKAIEADRLHTMFLAMADTRAVLIKLADRLHNMITLEALPAVKQQRFAKETLEIFAPLASRLGISTWKEHLENLSFRHLHPEKHRDLSLQLMRSSDEALVASASQELGKALTDEGVTYHVLCGRHKSLYSVYSKMVKKKLSIDQIHDINGLRLIVENKEDCHKALSIVRRLWHEVTGRFKDYITCPKFNGYQSLHTVVMTEGMLPLEVQIRTKEMHLQAEYGIAAHWRYKEGNSSHPSFVLQMVEWARWVLSWQCETLKKEECESLGDANLSTPTCQFPSHSGDCPYAFSQKCGHDGPIYAIILENEKMSVQEFPADTTVSDLMDRGGEGSPGGSPCSFPVNLELRPRLNHKPVTDPSQKLKMGDVVELTPELSDESLTEYREEIQRMYERGLALSSMHG</sequence>
<dbReference type="PANTHER" id="PTHR21262">
    <property type="entry name" value="GUANOSINE-3',5'-BIS DIPHOSPHATE 3'-PYROPHOSPHOHYDROLASE"/>
    <property type="match status" value="1"/>
</dbReference>
<proteinExistence type="inferred from homology"/>
<evidence type="ECO:0000313" key="9">
    <source>
        <dbReference type="EMBL" id="KAG6518057.1"/>
    </source>
</evidence>
<dbReference type="GO" id="GO:0009507">
    <property type="term" value="C:chloroplast"/>
    <property type="evidence" value="ECO:0007669"/>
    <property type="project" value="TreeGrafter"/>
</dbReference>
<dbReference type="GO" id="GO:0003723">
    <property type="term" value="F:RNA binding"/>
    <property type="evidence" value="ECO:0007669"/>
    <property type="project" value="UniProtKB-KW"/>
</dbReference>
<keyword evidence="4" id="KW-0342">GTP-binding</keyword>